<dbReference type="PANTHER" id="PTHR33710:SF64">
    <property type="entry name" value="ENDONUCLEASE_EXONUCLEASE_PHOSPHATASE DOMAIN-CONTAINING PROTEIN"/>
    <property type="match status" value="1"/>
</dbReference>
<feature type="transmembrane region" description="Helical" evidence="1">
    <location>
        <begin position="188"/>
        <end position="206"/>
    </location>
</feature>
<protein>
    <recommendedName>
        <fullName evidence="4">Reverse transcriptase</fullName>
    </recommendedName>
</protein>
<keyword evidence="3" id="KW-1185">Reference proteome</keyword>
<evidence type="ECO:0008006" key="4">
    <source>
        <dbReference type="Google" id="ProtNLM"/>
    </source>
</evidence>
<organism evidence="2 3">
    <name type="scientific">Gossypium harknessii</name>
    <dbReference type="NCBI Taxonomy" id="34285"/>
    <lineage>
        <taxon>Eukaryota</taxon>
        <taxon>Viridiplantae</taxon>
        <taxon>Streptophyta</taxon>
        <taxon>Embryophyta</taxon>
        <taxon>Tracheophyta</taxon>
        <taxon>Spermatophyta</taxon>
        <taxon>Magnoliopsida</taxon>
        <taxon>eudicotyledons</taxon>
        <taxon>Gunneridae</taxon>
        <taxon>Pentapetalae</taxon>
        <taxon>rosids</taxon>
        <taxon>malvids</taxon>
        <taxon>Malvales</taxon>
        <taxon>Malvaceae</taxon>
        <taxon>Malvoideae</taxon>
        <taxon>Gossypium</taxon>
    </lineage>
</organism>
<keyword evidence="1" id="KW-0472">Membrane</keyword>
<proteinExistence type="predicted"/>
<dbReference type="OrthoDB" id="1881450at2759"/>
<dbReference type="PANTHER" id="PTHR33710">
    <property type="entry name" value="BNAC02G09200D PROTEIN"/>
    <property type="match status" value="1"/>
</dbReference>
<dbReference type="AlphaFoldDB" id="A0A7J9G006"/>
<feature type="non-terminal residue" evidence="2">
    <location>
        <position position="214"/>
    </location>
</feature>
<dbReference type="SUPFAM" id="SSF56219">
    <property type="entry name" value="DNase I-like"/>
    <property type="match status" value="1"/>
</dbReference>
<dbReference type="Proteomes" id="UP000593560">
    <property type="component" value="Unassembled WGS sequence"/>
</dbReference>
<evidence type="ECO:0000313" key="3">
    <source>
        <dbReference type="Proteomes" id="UP000593560"/>
    </source>
</evidence>
<gene>
    <name evidence="2" type="ORF">Gohar_015503</name>
</gene>
<keyword evidence="1" id="KW-0812">Transmembrane</keyword>
<accession>A0A7J9G006</accession>
<evidence type="ECO:0000256" key="1">
    <source>
        <dbReference type="SAM" id="Phobius"/>
    </source>
</evidence>
<name>A0A7J9G006_9ROSI</name>
<reference evidence="2 3" key="1">
    <citation type="journal article" date="2019" name="Genome Biol. Evol.">
        <title>Insights into the evolution of the New World diploid cottons (Gossypium, subgenus Houzingenia) based on genome sequencing.</title>
        <authorList>
            <person name="Grover C.E."/>
            <person name="Arick M.A. 2nd"/>
            <person name="Thrash A."/>
            <person name="Conover J.L."/>
            <person name="Sanders W.S."/>
            <person name="Peterson D.G."/>
            <person name="Frelichowski J.E."/>
            <person name="Scheffler J.A."/>
            <person name="Scheffler B.E."/>
            <person name="Wendel J.F."/>
        </authorList>
    </citation>
    <scope>NUCLEOTIDE SEQUENCE [LARGE SCALE GENOMIC DNA]</scope>
    <source>
        <strain evidence="2">0</strain>
        <tissue evidence="2">Leaf</tissue>
    </source>
</reference>
<keyword evidence="1" id="KW-1133">Transmembrane helix</keyword>
<sequence>MHLKHLPPCYLEEQNLLWRKVLELKARHNEEWYILGNFNAIRDRSECMGCRDRMEQCEELNDMINNGELVDLPLVGKKFTWFGYDNKRSRLGRFLLSPGWLLKFRDICQRGFKHSVSDQCACSIVHWGYGLGPRPFKNFKCWLDDKECLESIKNQWIKNARHNDFGRDLFHKLSSGLKIKNIVGLRRIFYKVGLYYAGVKLVIFLLCNWGCRLL</sequence>
<evidence type="ECO:0000313" key="2">
    <source>
        <dbReference type="EMBL" id="MBA0790886.1"/>
    </source>
</evidence>
<dbReference type="Gene3D" id="3.60.10.10">
    <property type="entry name" value="Endonuclease/exonuclease/phosphatase"/>
    <property type="match status" value="1"/>
</dbReference>
<dbReference type="InterPro" id="IPR036691">
    <property type="entry name" value="Endo/exonu/phosph_ase_sf"/>
</dbReference>
<dbReference type="EMBL" id="JABFAD010000001">
    <property type="protein sequence ID" value="MBA0790886.1"/>
    <property type="molecule type" value="Genomic_DNA"/>
</dbReference>
<comment type="caution">
    <text evidence="2">The sequence shown here is derived from an EMBL/GenBank/DDBJ whole genome shotgun (WGS) entry which is preliminary data.</text>
</comment>